<dbReference type="EMBL" id="CP002583">
    <property type="protein sequence ID" value="ADZ93352.1"/>
    <property type="molecule type" value="Genomic_DNA"/>
</dbReference>
<dbReference type="InterPro" id="IPR000572">
    <property type="entry name" value="OxRdtase_Mopterin-bd_dom"/>
</dbReference>
<protein>
    <recommendedName>
        <fullName evidence="1">Oxidoreductase molybdopterin-binding domain-containing protein</fullName>
    </recommendedName>
</protein>
<dbReference type="HOGENOM" id="CLU_110165_2_1_6"/>
<organism evidence="2 3">
    <name type="scientific">Marinomonas mediterranea (strain ATCC 700492 / JCM 21426 / NBRC 103028 / MMB-1)</name>
    <dbReference type="NCBI Taxonomy" id="717774"/>
    <lineage>
        <taxon>Bacteria</taxon>
        <taxon>Pseudomonadati</taxon>
        <taxon>Pseudomonadota</taxon>
        <taxon>Gammaproteobacteria</taxon>
        <taxon>Oceanospirillales</taxon>
        <taxon>Oceanospirillaceae</taxon>
        <taxon>Marinomonas</taxon>
    </lineage>
</organism>
<dbReference type="InterPro" id="IPR036374">
    <property type="entry name" value="OxRdtase_Mopterin-bd_sf"/>
</dbReference>
<keyword evidence="3" id="KW-1185">Reference proteome</keyword>
<evidence type="ECO:0000313" key="2">
    <source>
        <dbReference type="EMBL" id="ADZ93352.1"/>
    </source>
</evidence>
<dbReference type="eggNOG" id="COG3915">
    <property type="taxonomic scope" value="Bacteria"/>
</dbReference>
<proteinExistence type="predicted"/>
<dbReference type="AlphaFoldDB" id="F2K103"/>
<dbReference type="SUPFAM" id="SSF56524">
    <property type="entry name" value="Oxidoreductase molybdopterin-binding domain"/>
    <property type="match status" value="1"/>
</dbReference>
<dbReference type="RefSeq" id="WP_013663254.1">
    <property type="nucleotide sequence ID" value="NC_015276.1"/>
</dbReference>
<dbReference type="Pfam" id="PF00174">
    <property type="entry name" value="Oxidored_molyb"/>
    <property type="match status" value="1"/>
</dbReference>
<dbReference type="Gene3D" id="3.90.420.10">
    <property type="entry name" value="Oxidoreductase, molybdopterin-binding domain"/>
    <property type="match status" value="1"/>
</dbReference>
<dbReference type="Proteomes" id="UP000001062">
    <property type="component" value="Chromosome"/>
</dbReference>
<dbReference type="KEGG" id="mme:Marme_4153"/>
<sequence length="175" mass="20080" precursor="true">MQKNTNHLKTRRLTWLLTLIFCLFSSNIFALEVPKNRVILTVTGNITNTNANNAAQFDRAMLSNLPKAIISTDTPWTKTVHEYQGFYLQDIMDMLDAKATTVRVTALNDYISEIPIEDFTEKGAIIASHMDGKRISVRKLGPLLVIYDFDSHRELRKETYFGRAVWQVKSIELIE</sequence>
<name>F2K103_MARM1</name>
<accession>F2K103</accession>
<dbReference type="STRING" id="717774.Marme_4153"/>
<gene>
    <name evidence="2" type="ordered locus">Marme_4153</name>
</gene>
<evidence type="ECO:0000259" key="1">
    <source>
        <dbReference type="Pfam" id="PF00174"/>
    </source>
</evidence>
<dbReference type="OrthoDB" id="9798763at2"/>
<reference evidence="2 3" key="1">
    <citation type="journal article" date="2012" name="Stand. Genomic Sci.">
        <title>Complete genome sequence of the melanogenic marine bacterium Marinomonas mediterranea type strain (MMB-1(T)).</title>
        <authorList>
            <person name="Lucas-Elio P."/>
            <person name="Goodwin L."/>
            <person name="Woyke T."/>
            <person name="Pitluck S."/>
            <person name="Nolan M."/>
            <person name="Kyrpides N.C."/>
            <person name="Detter J.C."/>
            <person name="Copeland A."/>
            <person name="Teshima H."/>
            <person name="Bruce D."/>
            <person name="Detter C."/>
            <person name="Tapia R."/>
            <person name="Han S."/>
            <person name="Land M.L."/>
            <person name="Ivanova N."/>
            <person name="Mikhailova N."/>
            <person name="Johnston A.W."/>
            <person name="Sanchez-Amat A."/>
        </authorList>
    </citation>
    <scope>NUCLEOTIDE SEQUENCE [LARGE SCALE GENOMIC DNA]</scope>
    <source>
        <strain evidence="3">ATCC 700492 / JCM 21426 / NBRC 103028 / MMB-1</strain>
    </source>
</reference>
<dbReference type="PATRIC" id="fig|717774.3.peg.4300"/>
<evidence type="ECO:0000313" key="3">
    <source>
        <dbReference type="Proteomes" id="UP000001062"/>
    </source>
</evidence>
<feature type="domain" description="Oxidoreductase molybdopterin-binding" evidence="1">
    <location>
        <begin position="71"/>
        <end position="143"/>
    </location>
</feature>